<dbReference type="Proteomes" id="UP000183832">
    <property type="component" value="Unassembled WGS sequence"/>
</dbReference>
<evidence type="ECO:0000313" key="2">
    <source>
        <dbReference type="Proteomes" id="UP000183832"/>
    </source>
</evidence>
<reference evidence="1 2" key="1">
    <citation type="submission" date="2015-04" db="EMBL/GenBank/DDBJ databases">
        <authorList>
            <person name="Syromyatnikov M.Y."/>
            <person name="Popov V.N."/>
        </authorList>
    </citation>
    <scope>NUCLEOTIDE SEQUENCE [LARGE SCALE GENOMIC DNA]</scope>
</reference>
<name>A0A1J1IVW6_9DIPT</name>
<accession>A0A1J1IVW6</accession>
<evidence type="ECO:0000313" key="1">
    <source>
        <dbReference type="EMBL" id="CRL03850.1"/>
    </source>
</evidence>
<organism evidence="1 2">
    <name type="scientific">Clunio marinus</name>
    <dbReference type="NCBI Taxonomy" id="568069"/>
    <lineage>
        <taxon>Eukaryota</taxon>
        <taxon>Metazoa</taxon>
        <taxon>Ecdysozoa</taxon>
        <taxon>Arthropoda</taxon>
        <taxon>Hexapoda</taxon>
        <taxon>Insecta</taxon>
        <taxon>Pterygota</taxon>
        <taxon>Neoptera</taxon>
        <taxon>Endopterygota</taxon>
        <taxon>Diptera</taxon>
        <taxon>Nematocera</taxon>
        <taxon>Chironomoidea</taxon>
        <taxon>Chironomidae</taxon>
        <taxon>Clunio</taxon>
    </lineage>
</organism>
<gene>
    <name evidence="1" type="ORF">CLUMA_CG016980</name>
</gene>
<proteinExistence type="predicted"/>
<dbReference type="EMBL" id="CVRI01000060">
    <property type="protein sequence ID" value="CRL03850.1"/>
    <property type="molecule type" value="Genomic_DNA"/>
</dbReference>
<sequence length="63" mass="7383">MRSESFESFKRGLKSGMCTYSSEKDLLQNHFRECSTSTALCIVSFYSRKFKSFLSELAFFQLF</sequence>
<dbReference type="AlphaFoldDB" id="A0A1J1IVW6"/>
<protein>
    <submittedName>
        <fullName evidence="1">CLUMA_CG016980, isoform A</fullName>
    </submittedName>
</protein>
<keyword evidence="2" id="KW-1185">Reference proteome</keyword>